<organism evidence="1 2">
    <name type="scientific">Pseudomonas syringae pv. coryli</name>
    <dbReference type="NCBI Taxonomy" id="317659"/>
    <lineage>
        <taxon>Bacteria</taxon>
        <taxon>Pseudomonadati</taxon>
        <taxon>Pseudomonadota</taxon>
        <taxon>Gammaproteobacteria</taxon>
        <taxon>Pseudomonadales</taxon>
        <taxon>Pseudomonadaceae</taxon>
        <taxon>Pseudomonas</taxon>
    </lineage>
</organism>
<dbReference type="Proteomes" id="UP000051335">
    <property type="component" value="Unassembled WGS sequence"/>
</dbReference>
<accession>A0A0P9NDB4</accession>
<reference evidence="1 2" key="1">
    <citation type="submission" date="2015-09" db="EMBL/GenBank/DDBJ databases">
        <title>Genome announcement of multiple Pseudomonas syringae strains.</title>
        <authorList>
            <person name="Thakur S."/>
            <person name="Wang P.W."/>
            <person name="Gong Y."/>
            <person name="Weir B.S."/>
            <person name="Guttman D.S."/>
        </authorList>
    </citation>
    <scope>NUCLEOTIDE SEQUENCE [LARGE SCALE GENOMIC DNA]</scope>
    <source>
        <strain evidence="1 2">ICMP17001</strain>
    </source>
</reference>
<gene>
    <name evidence="1" type="ORF">ALO75_102567</name>
</gene>
<proteinExistence type="predicted"/>
<keyword evidence="2" id="KW-1185">Reference proteome</keyword>
<evidence type="ECO:0000313" key="2">
    <source>
        <dbReference type="Proteomes" id="UP000051335"/>
    </source>
</evidence>
<dbReference type="EMBL" id="LJQC01000309">
    <property type="protein sequence ID" value="KPX03620.1"/>
    <property type="molecule type" value="Genomic_DNA"/>
</dbReference>
<dbReference type="AlphaFoldDB" id="A0A0P9NDB4"/>
<sequence>MNWLFPVSIGKEIGGVVQVCAVGSSRRPGRRELLFYGALRERWLGAQFAVNENESE</sequence>
<protein>
    <submittedName>
        <fullName evidence="1">Uncharacterized protein</fullName>
    </submittedName>
</protein>
<name>A0A0P9NDB4_9PSED</name>
<comment type="caution">
    <text evidence="1">The sequence shown here is derived from an EMBL/GenBank/DDBJ whole genome shotgun (WGS) entry which is preliminary data.</text>
</comment>
<dbReference type="PATRIC" id="fig|317659.3.peg.1085"/>
<evidence type="ECO:0000313" key="1">
    <source>
        <dbReference type="EMBL" id="KPX03620.1"/>
    </source>
</evidence>